<dbReference type="AlphaFoldDB" id="A0A382DTD1"/>
<evidence type="ECO:0000313" key="4">
    <source>
        <dbReference type="EMBL" id="SVB41658.1"/>
    </source>
</evidence>
<evidence type="ECO:0000259" key="3">
    <source>
        <dbReference type="Pfam" id="PF00884"/>
    </source>
</evidence>
<name>A0A382DTD1_9ZZZZ</name>
<dbReference type="InterPro" id="IPR000917">
    <property type="entry name" value="Sulfatase_N"/>
</dbReference>
<comment type="similarity">
    <text evidence="1">Belongs to the sulfatase family.</text>
</comment>
<dbReference type="SUPFAM" id="SSF53649">
    <property type="entry name" value="Alkaline phosphatase-like"/>
    <property type="match status" value="1"/>
</dbReference>
<feature type="non-terminal residue" evidence="4">
    <location>
        <position position="1"/>
    </location>
</feature>
<organism evidence="4">
    <name type="scientific">marine metagenome</name>
    <dbReference type="NCBI Taxonomy" id="408172"/>
    <lineage>
        <taxon>unclassified sequences</taxon>
        <taxon>metagenomes</taxon>
        <taxon>ecological metagenomes</taxon>
    </lineage>
</organism>
<gene>
    <name evidence="4" type="ORF">METZ01_LOCUS194512</name>
</gene>
<feature type="domain" description="Sulfatase N-terminal" evidence="3">
    <location>
        <begin position="33"/>
        <end position="192"/>
    </location>
</feature>
<proteinExistence type="inferred from homology"/>
<reference evidence="4" key="1">
    <citation type="submission" date="2018-05" db="EMBL/GenBank/DDBJ databases">
        <authorList>
            <person name="Lanie J.A."/>
            <person name="Ng W.-L."/>
            <person name="Kazmierczak K.M."/>
            <person name="Andrzejewski T.M."/>
            <person name="Davidsen T.M."/>
            <person name="Wayne K.J."/>
            <person name="Tettelin H."/>
            <person name="Glass J.I."/>
            <person name="Rusch D."/>
            <person name="Podicherti R."/>
            <person name="Tsui H.-C.T."/>
            <person name="Winkler M.E."/>
        </authorList>
    </citation>
    <scope>NUCLEOTIDE SEQUENCE</scope>
</reference>
<evidence type="ECO:0000256" key="1">
    <source>
        <dbReference type="ARBA" id="ARBA00008779"/>
    </source>
</evidence>
<protein>
    <recommendedName>
        <fullName evidence="3">Sulfatase N-terminal domain-containing protein</fullName>
    </recommendedName>
</protein>
<evidence type="ECO:0000256" key="2">
    <source>
        <dbReference type="ARBA" id="ARBA00022801"/>
    </source>
</evidence>
<dbReference type="InterPro" id="IPR050738">
    <property type="entry name" value="Sulfatase"/>
</dbReference>
<dbReference type="InterPro" id="IPR017850">
    <property type="entry name" value="Alkaline_phosphatase_core_sf"/>
</dbReference>
<keyword evidence="2" id="KW-0378">Hydrolase</keyword>
<dbReference type="PANTHER" id="PTHR42693:SF53">
    <property type="entry name" value="ENDO-4-O-SULFATASE"/>
    <property type="match status" value="1"/>
</dbReference>
<dbReference type="PANTHER" id="PTHR42693">
    <property type="entry name" value="ARYLSULFATASE FAMILY MEMBER"/>
    <property type="match status" value="1"/>
</dbReference>
<dbReference type="Pfam" id="PF00884">
    <property type="entry name" value="Sulfatase"/>
    <property type="match status" value="1"/>
</dbReference>
<dbReference type="Gene3D" id="3.40.720.10">
    <property type="entry name" value="Alkaline Phosphatase, subunit A"/>
    <property type="match status" value="1"/>
</dbReference>
<dbReference type="EMBL" id="UINC01040999">
    <property type="protein sequence ID" value="SVB41658.1"/>
    <property type="molecule type" value="Genomic_DNA"/>
</dbReference>
<dbReference type="GO" id="GO:0004065">
    <property type="term" value="F:arylsulfatase activity"/>
    <property type="evidence" value="ECO:0007669"/>
    <property type="project" value="TreeGrafter"/>
</dbReference>
<accession>A0A382DTD1</accession>
<sequence length="296" mass="32944">CLWQVDKGGNRYWGPVITIDGELKNFPKDVYGPDVYSQFLIDRMEEYKDDPFFLYYPMALPHWGHDATKEEPRQFIPTPDSADRNNENQQENFADMVAYMDTVIGRIVDKTVELGIAERTLILVTGDNGTFSGIKSNMGDKVIVGGKGKPTDAGTHVALIAYQPGTVPAGSVSKTLVEFSDFVPTVAEATGVAPLSPTDGRSFLPQLHGKKGTPRDTIFVYSWAHPGKSRPHRFARDERWKLYGDGRLIDVKNDVLEKSPVTSVEATPIREKLQAALDRMPAEGQTLMNFDLIKKP</sequence>